<dbReference type="AlphaFoldDB" id="A0A8S0ZG00"/>
<dbReference type="Proteomes" id="UP000494256">
    <property type="component" value="Unassembled WGS sequence"/>
</dbReference>
<accession>A0A8S0ZG00</accession>
<evidence type="ECO:0000313" key="2">
    <source>
        <dbReference type="Proteomes" id="UP000494256"/>
    </source>
</evidence>
<evidence type="ECO:0000313" key="1">
    <source>
        <dbReference type="EMBL" id="CAB3231418.1"/>
    </source>
</evidence>
<proteinExistence type="predicted"/>
<dbReference type="OrthoDB" id="5835829at2759"/>
<dbReference type="EMBL" id="CADEBD010000288">
    <property type="protein sequence ID" value="CAB3231418.1"/>
    <property type="molecule type" value="Genomic_DNA"/>
</dbReference>
<name>A0A8S0ZG00_ARCPL</name>
<sequence>MESAEMIISKHQKNYTAACYITIPGISLYSDAIRGGRGCAAEARRATTSGDVRGGDVLFAFAEFLLVTWCVINTFEIGKLRCEIALAHSEQLHRTLHQALVVLETAIS</sequence>
<reference evidence="1 2" key="1">
    <citation type="submission" date="2020-04" db="EMBL/GenBank/DDBJ databases">
        <authorList>
            <person name="Wallbank WR R."/>
            <person name="Pardo Diaz C."/>
            <person name="Kozak K."/>
            <person name="Martin S."/>
            <person name="Jiggins C."/>
            <person name="Moest M."/>
            <person name="Warren A I."/>
            <person name="Byers J.R.P. K."/>
            <person name="Montejo-Kovacevich G."/>
            <person name="Yen C E."/>
        </authorList>
    </citation>
    <scope>NUCLEOTIDE SEQUENCE [LARGE SCALE GENOMIC DNA]</scope>
</reference>
<comment type="caution">
    <text evidence="1">The sequence shown here is derived from an EMBL/GenBank/DDBJ whole genome shotgun (WGS) entry which is preliminary data.</text>
</comment>
<protein>
    <submittedName>
        <fullName evidence="1">Uncharacterized protein</fullName>
    </submittedName>
</protein>
<gene>
    <name evidence="1" type="ORF">APLA_LOCUS5169</name>
</gene>
<organism evidence="1 2">
    <name type="scientific">Arctia plantaginis</name>
    <name type="common">Wood tiger moth</name>
    <name type="synonym">Phalaena plantaginis</name>
    <dbReference type="NCBI Taxonomy" id="874455"/>
    <lineage>
        <taxon>Eukaryota</taxon>
        <taxon>Metazoa</taxon>
        <taxon>Ecdysozoa</taxon>
        <taxon>Arthropoda</taxon>
        <taxon>Hexapoda</taxon>
        <taxon>Insecta</taxon>
        <taxon>Pterygota</taxon>
        <taxon>Neoptera</taxon>
        <taxon>Endopterygota</taxon>
        <taxon>Lepidoptera</taxon>
        <taxon>Glossata</taxon>
        <taxon>Ditrysia</taxon>
        <taxon>Noctuoidea</taxon>
        <taxon>Erebidae</taxon>
        <taxon>Arctiinae</taxon>
        <taxon>Arctia</taxon>
    </lineage>
</organism>